<organism evidence="2 3">
    <name type="scientific">Marinilabilia rubra</name>
    <dbReference type="NCBI Taxonomy" id="2162893"/>
    <lineage>
        <taxon>Bacteria</taxon>
        <taxon>Pseudomonadati</taxon>
        <taxon>Bacteroidota</taxon>
        <taxon>Bacteroidia</taxon>
        <taxon>Marinilabiliales</taxon>
        <taxon>Marinilabiliaceae</taxon>
        <taxon>Marinilabilia</taxon>
    </lineage>
</organism>
<sequence length="223" mass="26904">MKKEHYRHRLPHFHSPGQTYFITWCLQSATPRHALGKYTFELESLQKKMELAKKGISHIDKIQLLKEEYRIMRKKYMKALHDFLDDDKYPEVDLSKPENSRIISNSLLYWENEKLRNLAILVMPNHVHWVVEAFDKDRFGELVYLQDVLYSIKRFSAARINRQENRSGRLWQKESFDTTIRDEDHLQKSIIYTLNNPLKAGLCCEWKEWPGNWVNEEYREIMD</sequence>
<dbReference type="RefSeq" id="WP_109263069.1">
    <property type="nucleotide sequence ID" value="NZ_QEWP01000002.1"/>
</dbReference>
<dbReference type="Gene3D" id="3.30.70.1290">
    <property type="entry name" value="Transposase IS200-like"/>
    <property type="match status" value="1"/>
</dbReference>
<dbReference type="GO" id="GO:0004803">
    <property type="term" value="F:transposase activity"/>
    <property type="evidence" value="ECO:0007669"/>
    <property type="project" value="InterPro"/>
</dbReference>
<evidence type="ECO:0000313" key="3">
    <source>
        <dbReference type="Proteomes" id="UP000244956"/>
    </source>
</evidence>
<gene>
    <name evidence="2" type="ORF">DDZ16_03635</name>
</gene>
<dbReference type="GO" id="GO:0043565">
    <property type="term" value="F:sequence-specific DNA binding"/>
    <property type="evidence" value="ECO:0007669"/>
    <property type="project" value="TreeGrafter"/>
</dbReference>
<name>A0A2U2BCD7_9BACT</name>
<keyword evidence="3" id="KW-1185">Reference proteome</keyword>
<dbReference type="PANTHER" id="PTHR36966">
    <property type="entry name" value="REP-ASSOCIATED TYROSINE TRANSPOSASE"/>
    <property type="match status" value="1"/>
</dbReference>
<dbReference type="OrthoDB" id="9788881at2"/>
<reference evidence="2 3" key="1">
    <citation type="submission" date="2018-05" db="EMBL/GenBank/DDBJ databases">
        <title>Marinilabilia rubrum sp. nov., isolated from saltern sediment.</title>
        <authorList>
            <person name="Zhang R."/>
        </authorList>
    </citation>
    <scope>NUCLEOTIDE SEQUENCE [LARGE SCALE GENOMIC DNA]</scope>
    <source>
        <strain evidence="2 3">WTE16</strain>
    </source>
</reference>
<dbReference type="InterPro" id="IPR036515">
    <property type="entry name" value="Transposase_17_sf"/>
</dbReference>
<protein>
    <recommendedName>
        <fullName evidence="1">Transposase IS200-like domain-containing protein</fullName>
    </recommendedName>
</protein>
<dbReference type="PANTHER" id="PTHR36966:SF1">
    <property type="entry name" value="REP-ASSOCIATED TYROSINE TRANSPOSASE"/>
    <property type="match status" value="1"/>
</dbReference>
<dbReference type="SUPFAM" id="SSF143422">
    <property type="entry name" value="Transposase IS200-like"/>
    <property type="match status" value="1"/>
</dbReference>
<evidence type="ECO:0000259" key="1">
    <source>
        <dbReference type="SMART" id="SM01321"/>
    </source>
</evidence>
<dbReference type="InterPro" id="IPR052715">
    <property type="entry name" value="RAYT_transposase"/>
</dbReference>
<accession>A0A2U2BCD7</accession>
<comment type="caution">
    <text evidence="2">The sequence shown here is derived from an EMBL/GenBank/DDBJ whole genome shotgun (WGS) entry which is preliminary data.</text>
</comment>
<proteinExistence type="predicted"/>
<dbReference type="EMBL" id="QEWP01000002">
    <property type="protein sequence ID" value="PWE00697.1"/>
    <property type="molecule type" value="Genomic_DNA"/>
</dbReference>
<dbReference type="GO" id="GO:0006313">
    <property type="term" value="P:DNA transposition"/>
    <property type="evidence" value="ECO:0007669"/>
    <property type="project" value="InterPro"/>
</dbReference>
<dbReference type="SMART" id="SM01321">
    <property type="entry name" value="Y1_Tnp"/>
    <property type="match status" value="1"/>
</dbReference>
<feature type="domain" description="Transposase IS200-like" evidence="1">
    <location>
        <begin position="15"/>
        <end position="196"/>
    </location>
</feature>
<evidence type="ECO:0000313" key="2">
    <source>
        <dbReference type="EMBL" id="PWE00697.1"/>
    </source>
</evidence>
<dbReference type="InterPro" id="IPR002686">
    <property type="entry name" value="Transposase_17"/>
</dbReference>
<dbReference type="Proteomes" id="UP000244956">
    <property type="component" value="Unassembled WGS sequence"/>
</dbReference>
<dbReference type="AlphaFoldDB" id="A0A2U2BCD7"/>